<dbReference type="PANTHER" id="PTHR43245">
    <property type="entry name" value="BIFUNCTIONAL POLYMYXIN RESISTANCE PROTEIN ARNA"/>
    <property type="match status" value="1"/>
</dbReference>
<gene>
    <name evidence="2" type="ORF">NE857_17010</name>
</gene>
<name>A0ABY5D1W3_9ACTN</name>
<dbReference type="SUPFAM" id="SSF51735">
    <property type="entry name" value="NAD(P)-binding Rossmann-fold domains"/>
    <property type="match status" value="1"/>
</dbReference>
<organism evidence="2 3">
    <name type="scientific">Nocardiopsis exhalans</name>
    <dbReference type="NCBI Taxonomy" id="163604"/>
    <lineage>
        <taxon>Bacteria</taxon>
        <taxon>Bacillati</taxon>
        <taxon>Actinomycetota</taxon>
        <taxon>Actinomycetes</taxon>
        <taxon>Streptosporangiales</taxon>
        <taxon>Nocardiopsidaceae</taxon>
        <taxon>Nocardiopsis</taxon>
    </lineage>
</organism>
<evidence type="ECO:0000313" key="2">
    <source>
        <dbReference type="EMBL" id="USY17068.1"/>
    </source>
</evidence>
<proteinExistence type="predicted"/>
<dbReference type="InterPro" id="IPR050177">
    <property type="entry name" value="Lipid_A_modif_metabolic_enz"/>
</dbReference>
<dbReference type="Gene3D" id="3.40.50.720">
    <property type="entry name" value="NAD(P)-binding Rossmann-like Domain"/>
    <property type="match status" value="1"/>
</dbReference>
<dbReference type="PANTHER" id="PTHR43245:SF55">
    <property type="entry name" value="NAD(P)-BINDING DOMAIN-CONTAINING PROTEIN"/>
    <property type="match status" value="1"/>
</dbReference>
<evidence type="ECO:0000259" key="1">
    <source>
        <dbReference type="Pfam" id="PF01370"/>
    </source>
</evidence>
<dbReference type="Proteomes" id="UP001055940">
    <property type="component" value="Chromosome"/>
</dbReference>
<reference evidence="2" key="1">
    <citation type="submission" date="2022-06" db="EMBL/GenBank/DDBJ databases">
        <authorList>
            <person name="Ping M."/>
        </authorList>
    </citation>
    <scope>NUCLEOTIDE SEQUENCE</scope>
    <source>
        <strain evidence="2">JCM11759T</strain>
    </source>
</reference>
<sequence>MRVLVTGGSGRLGRSVVAVLAARGHDVTSVDTAEHPWPEGITPAVCDLLDSEARTELFARTAPESVVHLAGIAVPFARPDAETLGVNTTLAWEVLTAAVRAGAHSAVAASSPTVYGYNTPSWKPRYLPLDEDHPVAPWHAYGLSKAVVEETVRTLARTADTCVLSAVRPGYVVSPEEWRGATTQQGHTIAERLDDPALAAGSLFNYVDAHDAAELFALIVENPERVPGGSVYNAVAPDPLSHGPVDADLARLHPATAALAPALADGRAVFSSERAHRDLGWKPKRTWRDHVGLGERPDRTERD</sequence>
<accession>A0ABY5D1W3</accession>
<dbReference type="InterPro" id="IPR036291">
    <property type="entry name" value="NAD(P)-bd_dom_sf"/>
</dbReference>
<dbReference type="EMBL" id="CP099837">
    <property type="protein sequence ID" value="USY17068.1"/>
    <property type="molecule type" value="Genomic_DNA"/>
</dbReference>
<dbReference type="InterPro" id="IPR001509">
    <property type="entry name" value="Epimerase_deHydtase"/>
</dbReference>
<dbReference type="RefSeq" id="WP_254416656.1">
    <property type="nucleotide sequence ID" value="NZ_BAAAJB010000051.1"/>
</dbReference>
<dbReference type="Pfam" id="PF01370">
    <property type="entry name" value="Epimerase"/>
    <property type="match status" value="1"/>
</dbReference>
<feature type="domain" description="NAD-dependent epimerase/dehydratase" evidence="1">
    <location>
        <begin position="3"/>
        <end position="233"/>
    </location>
</feature>
<keyword evidence="3" id="KW-1185">Reference proteome</keyword>
<evidence type="ECO:0000313" key="3">
    <source>
        <dbReference type="Proteomes" id="UP001055940"/>
    </source>
</evidence>
<protein>
    <submittedName>
        <fullName evidence="2">NAD(P)-dependent oxidoreductase</fullName>
    </submittedName>
</protein>